<dbReference type="PANTHER" id="PTHR47366:SF1">
    <property type="entry name" value="TWO-ON-TWO HEMOGLOBIN-3"/>
    <property type="match status" value="1"/>
</dbReference>
<dbReference type="SUPFAM" id="SSF46458">
    <property type="entry name" value="Globin-like"/>
    <property type="match status" value="1"/>
</dbReference>
<comment type="caution">
    <text evidence="6">The sequence shown here is derived from an EMBL/GenBank/DDBJ whole genome shotgun (WGS) entry which is preliminary data.</text>
</comment>
<accession>A0ABV5ABP1</accession>
<dbReference type="InterPro" id="IPR009050">
    <property type="entry name" value="Globin-like_sf"/>
</dbReference>
<evidence type="ECO:0000256" key="3">
    <source>
        <dbReference type="ARBA" id="ARBA00022723"/>
    </source>
</evidence>
<evidence type="ECO:0000256" key="4">
    <source>
        <dbReference type="ARBA" id="ARBA00023004"/>
    </source>
</evidence>
<keyword evidence="1" id="KW-0813">Transport</keyword>
<evidence type="ECO:0000313" key="7">
    <source>
        <dbReference type="Proteomes" id="UP001579974"/>
    </source>
</evidence>
<dbReference type="RefSeq" id="WP_275475336.1">
    <property type="nucleotide sequence ID" value="NZ_CP162940.1"/>
</dbReference>
<comment type="similarity">
    <text evidence="5">Belongs to the truncated hemoglobin family. Group II subfamily.</text>
</comment>
<evidence type="ECO:0000256" key="1">
    <source>
        <dbReference type="ARBA" id="ARBA00022448"/>
    </source>
</evidence>
<sequence>MNERPTTVYQAIGGAPTMEKLVNAFYDRVEQNAVLRPLFPPAFDEVRERQYWFLTQLFGGPRLYQENRGQPMLRARHLPFPITEKHAQAWLSCMYEAMVEAEIIGPAREAMLERLTMTAYHMVNTEIHTEP</sequence>
<dbReference type="Pfam" id="PF01152">
    <property type="entry name" value="Bac_globin"/>
    <property type="match status" value="1"/>
</dbReference>
<dbReference type="InterPro" id="IPR001486">
    <property type="entry name" value="Hemoglobin_trunc"/>
</dbReference>
<protein>
    <submittedName>
        <fullName evidence="6">Globin</fullName>
    </submittedName>
</protein>
<keyword evidence="4" id="KW-0408">Iron</keyword>
<proteinExistence type="inferred from homology"/>
<dbReference type="EMBL" id="JBDXSU010000003">
    <property type="protein sequence ID" value="MFB5189612.1"/>
    <property type="molecule type" value="Genomic_DNA"/>
</dbReference>
<reference evidence="6 7" key="1">
    <citation type="journal article" date="2024" name="Int. J. Mol. Sci.">
        <title>Exploration of Alicyclobacillus spp. Genome in Search of Antibiotic Resistance.</title>
        <authorList>
            <person name="Bucka-Kolendo J."/>
            <person name="Kiousi D.E."/>
            <person name="Dekowska A."/>
            <person name="Mikolajczuk-Szczyrba A."/>
            <person name="Karadedos D.M."/>
            <person name="Michael P."/>
            <person name="Galanis A."/>
            <person name="Sokolowska B."/>
        </authorList>
    </citation>
    <scope>NUCLEOTIDE SEQUENCE [LARGE SCALE GENOMIC DNA]</scope>
    <source>
        <strain evidence="6 7">KKP 3000</strain>
    </source>
</reference>
<keyword evidence="7" id="KW-1185">Reference proteome</keyword>
<dbReference type="InterPro" id="IPR044203">
    <property type="entry name" value="GlbO/GLB3-like"/>
</dbReference>
<dbReference type="InterPro" id="IPR012292">
    <property type="entry name" value="Globin/Proto"/>
</dbReference>
<dbReference type="Proteomes" id="UP001579974">
    <property type="component" value="Unassembled WGS sequence"/>
</dbReference>
<organism evidence="6 7">
    <name type="scientific">Alicyclobacillus fastidiosus</name>
    <dbReference type="NCBI Taxonomy" id="392011"/>
    <lineage>
        <taxon>Bacteria</taxon>
        <taxon>Bacillati</taxon>
        <taxon>Bacillota</taxon>
        <taxon>Bacilli</taxon>
        <taxon>Bacillales</taxon>
        <taxon>Alicyclobacillaceae</taxon>
        <taxon>Alicyclobacillus</taxon>
    </lineage>
</organism>
<keyword evidence="3" id="KW-0479">Metal-binding</keyword>
<evidence type="ECO:0000256" key="2">
    <source>
        <dbReference type="ARBA" id="ARBA00022617"/>
    </source>
</evidence>
<dbReference type="Gene3D" id="1.10.490.10">
    <property type="entry name" value="Globins"/>
    <property type="match status" value="1"/>
</dbReference>
<keyword evidence="2" id="KW-0349">Heme</keyword>
<evidence type="ECO:0000313" key="6">
    <source>
        <dbReference type="EMBL" id="MFB5189612.1"/>
    </source>
</evidence>
<name>A0ABV5ABP1_9BACL</name>
<dbReference type="PANTHER" id="PTHR47366">
    <property type="entry name" value="TWO-ON-TWO HEMOGLOBIN-3"/>
    <property type="match status" value="1"/>
</dbReference>
<gene>
    <name evidence="6" type="ORF">KKP3000_002888</name>
</gene>
<evidence type="ECO:0000256" key="5">
    <source>
        <dbReference type="ARBA" id="ARBA00034496"/>
    </source>
</evidence>